<evidence type="ECO:0000313" key="3">
    <source>
        <dbReference type="Proteomes" id="UP000183987"/>
    </source>
</evidence>
<dbReference type="EMBL" id="FQUE01000006">
    <property type="protein sequence ID" value="SHF41529.1"/>
    <property type="molecule type" value="Genomic_DNA"/>
</dbReference>
<sequence>MRIHVLTLIVPLLAACQPVATAPGASPAGTVPAGGDACGASAYADKIGGPMGDLRYPPEQEARLINPGEMTTLEYKPTRLNIEIDAAGRITGLRCG</sequence>
<name>A0A1M5BGE7_LOKAT</name>
<accession>A0A1M5BGE7</accession>
<feature type="chain" id="PRO_5012861136" evidence="1">
    <location>
        <begin position="23"/>
        <end position="96"/>
    </location>
</feature>
<dbReference type="STRING" id="366533.SAMN05444339_1062"/>
<organism evidence="2 3">
    <name type="scientific">Loktanella atrilutea</name>
    <dbReference type="NCBI Taxonomy" id="366533"/>
    <lineage>
        <taxon>Bacteria</taxon>
        <taxon>Pseudomonadati</taxon>
        <taxon>Pseudomonadota</taxon>
        <taxon>Alphaproteobacteria</taxon>
        <taxon>Rhodobacterales</taxon>
        <taxon>Roseobacteraceae</taxon>
        <taxon>Loktanella</taxon>
    </lineage>
</organism>
<reference evidence="3" key="1">
    <citation type="submission" date="2016-11" db="EMBL/GenBank/DDBJ databases">
        <authorList>
            <person name="Varghese N."/>
            <person name="Submissions S."/>
        </authorList>
    </citation>
    <scope>NUCLEOTIDE SEQUENCE [LARGE SCALE GENOMIC DNA]</scope>
    <source>
        <strain evidence="3">DSM 29326</strain>
    </source>
</reference>
<dbReference type="Proteomes" id="UP000183987">
    <property type="component" value="Unassembled WGS sequence"/>
</dbReference>
<dbReference type="PROSITE" id="PS51257">
    <property type="entry name" value="PROKAR_LIPOPROTEIN"/>
    <property type="match status" value="1"/>
</dbReference>
<keyword evidence="3" id="KW-1185">Reference proteome</keyword>
<evidence type="ECO:0000256" key="1">
    <source>
        <dbReference type="SAM" id="SignalP"/>
    </source>
</evidence>
<dbReference type="Pfam" id="PF11720">
    <property type="entry name" value="Inhibitor_I78"/>
    <property type="match status" value="1"/>
</dbReference>
<feature type="signal peptide" evidence="1">
    <location>
        <begin position="1"/>
        <end position="22"/>
    </location>
</feature>
<protein>
    <submittedName>
        <fullName evidence="2">Peptidase inhibitor I78 family protein</fullName>
    </submittedName>
</protein>
<dbReference type="Gene3D" id="3.30.10.10">
    <property type="entry name" value="Trypsin Inhibitor V, subunit A"/>
    <property type="match status" value="1"/>
</dbReference>
<dbReference type="RefSeq" id="WP_072857667.1">
    <property type="nucleotide sequence ID" value="NZ_FQUE01000006.1"/>
</dbReference>
<dbReference type="InterPro" id="IPR021719">
    <property type="entry name" value="Prot_inh_I78"/>
</dbReference>
<evidence type="ECO:0000313" key="2">
    <source>
        <dbReference type="EMBL" id="SHF41529.1"/>
    </source>
</evidence>
<keyword evidence="1" id="KW-0732">Signal</keyword>
<proteinExistence type="predicted"/>
<dbReference type="AlphaFoldDB" id="A0A1M5BGE7"/>
<gene>
    <name evidence="2" type="ORF">SAMN05444339_1062</name>
</gene>